<accession>A0A2X2JD97</accession>
<gene>
    <name evidence="1" type="ORF">NCTC11343_04324</name>
</gene>
<sequence length="342" mass="40208">MKSYSKNRYQDNRTLTVQYPDGVWQLIASFIFGGFCWYLGYRGALAEWLLDWPVTYSYLFFVLMVAIIFFYIRLAIVILDKKQNWLVNPEKRAGMQLFFCCILPTLLLFWIIGPDPQAKDEWLLFPLMVIFSGILVLNMSYTVYFYVAVYHRQKILILEQKETILQQESRTIDLQEQIELLSPGIEELKEILETAGEDRDVDSMDEIDLTMCRSMDLEQEVFQLNNKILSQKISCKDIGIFTYKNGIVSLYLRTAMDENLTCGEQRSLKEVVNSTKGFVQKIDRDKAIPLDMIQACQQLKRGRLRIVLKIPFEGRYYFEVSDKIAKHIREWVMLQVPIEKEQ</sequence>
<evidence type="ECO:0000313" key="2">
    <source>
        <dbReference type="Proteomes" id="UP000251241"/>
    </source>
</evidence>
<dbReference type="RefSeq" id="WP_112375798.1">
    <property type="nucleotide sequence ID" value="NZ_CP069793.1"/>
</dbReference>
<proteinExistence type="predicted"/>
<dbReference type="EMBL" id="UAUU01000011">
    <property type="protein sequence ID" value="SPZ92272.1"/>
    <property type="molecule type" value="Genomic_DNA"/>
</dbReference>
<reference evidence="1 2" key="1">
    <citation type="submission" date="2018-06" db="EMBL/GenBank/DDBJ databases">
        <authorList>
            <consortium name="Pathogen Informatics"/>
            <person name="Doyle S."/>
        </authorList>
    </citation>
    <scope>NUCLEOTIDE SEQUENCE [LARGE SCALE GENOMIC DNA]</scope>
    <source>
        <strain evidence="1 2">NCTC11343</strain>
    </source>
</reference>
<dbReference type="AlphaFoldDB" id="A0A2X2JD97"/>
<protein>
    <submittedName>
        <fullName evidence="1">Uncharacterized protein</fullName>
    </submittedName>
</protein>
<name>A0A2X2JD97_SPHMU</name>
<evidence type="ECO:0000313" key="1">
    <source>
        <dbReference type="EMBL" id="SPZ92272.1"/>
    </source>
</evidence>
<dbReference type="GeneID" id="97179293"/>
<organism evidence="1 2">
    <name type="scientific">Sphingobacterium multivorum</name>
    <dbReference type="NCBI Taxonomy" id="28454"/>
    <lineage>
        <taxon>Bacteria</taxon>
        <taxon>Pseudomonadati</taxon>
        <taxon>Bacteroidota</taxon>
        <taxon>Sphingobacteriia</taxon>
        <taxon>Sphingobacteriales</taxon>
        <taxon>Sphingobacteriaceae</taxon>
        <taxon>Sphingobacterium</taxon>
    </lineage>
</organism>
<dbReference type="Proteomes" id="UP000251241">
    <property type="component" value="Unassembled WGS sequence"/>
</dbReference>